<dbReference type="Pfam" id="PF23241">
    <property type="entry name" value="HAT_PRP39_C"/>
    <property type="match status" value="1"/>
</dbReference>
<evidence type="ECO:0000313" key="7">
    <source>
        <dbReference type="Proteomes" id="UP000001640"/>
    </source>
</evidence>
<dbReference type="InterPro" id="IPR059164">
    <property type="entry name" value="HAT_PRP39_C"/>
</dbReference>
<dbReference type="GO" id="GO:0071004">
    <property type="term" value="C:U2-type prespliceosome"/>
    <property type="evidence" value="ECO:0007669"/>
    <property type="project" value="EnsemblFungi"/>
</dbReference>
<comment type="subcellular location">
    <subcellularLocation>
        <location evidence="1">Nucleus</location>
    </subcellularLocation>
</comment>
<dbReference type="Pfam" id="PF23240">
    <property type="entry name" value="HAT_PRP39_N"/>
    <property type="match status" value="1"/>
</dbReference>
<dbReference type="PANTHER" id="PTHR17204:SF23">
    <property type="entry name" value="U1 SMALL NUCLEAR RIBONUCLEOPROTEIN COMPONENT PRP42"/>
    <property type="match status" value="1"/>
</dbReference>
<organism evidence="6 7">
    <name type="scientific">Naumovozyma castellii</name>
    <name type="common">Yeast</name>
    <name type="synonym">Saccharomyces castellii</name>
    <dbReference type="NCBI Taxonomy" id="27288"/>
    <lineage>
        <taxon>Eukaryota</taxon>
        <taxon>Fungi</taxon>
        <taxon>Dikarya</taxon>
        <taxon>Ascomycota</taxon>
        <taxon>Saccharomycotina</taxon>
        <taxon>Saccharomycetes</taxon>
        <taxon>Saccharomycetales</taxon>
        <taxon>Saccharomycetaceae</taxon>
        <taxon>Naumovozyma</taxon>
    </lineage>
</organism>
<evidence type="ECO:0008006" key="8">
    <source>
        <dbReference type="Google" id="ProtNLM"/>
    </source>
</evidence>
<dbReference type="EMBL" id="HE576753">
    <property type="protein sequence ID" value="CCC68349.1"/>
    <property type="molecule type" value="Genomic_DNA"/>
</dbReference>
<reference key="2">
    <citation type="submission" date="2011-08" db="EMBL/GenBank/DDBJ databases">
        <title>Genome sequence of Naumovozyma castellii.</title>
        <authorList>
            <person name="Gordon J.L."/>
            <person name="Armisen D."/>
            <person name="Proux-Wera E."/>
            <person name="OhEigeartaigh S.S."/>
            <person name="Byrne K.P."/>
            <person name="Wolfe K.H."/>
        </authorList>
    </citation>
    <scope>NUCLEOTIDE SEQUENCE</scope>
    <source>
        <strain>Type strain:CBS 4309</strain>
    </source>
</reference>
<name>G0VBM3_NAUCA</name>
<keyword evidence="7" id="KW-1185">Reference proteome</keyword>
<sequence>MDKYNSLLDDEKFSSLTLQVTKFPRELSNWEALLNHLILFSSPLNKALDPQIQKLIRNTYTSMLFYFPYLENYYVDYALFEYKLGNVSKMHKIFKHALNVFNQRSLLIWVSYLKLCNEVIPDSKQLFKKYELAERFIGLHFLSGEFWDLYLEQLQERCANNGRYLIVLRKILEIPLHSFSKFYAIWLRQIDSINDLSQLCRIAPQNDLLNKLKIDVKYNGRRGPYLAEAKTLIKKSTKELYTVVQCQVLDIFSLFESKLYTHYFTSQGTLISSDEISTWEKYLEYTINLNVKPLTHLNFQRALIPLAAYDIVWIKYAQWLIEKNDDLVTAKNVLLRALSMSLKKTSIMRFLYSILSKMNQFDTLSRLLEQVETSYLNEIEKSDDFDIFWDFIQFQIFMSKTQGQSRYSNSQTLSLLPPKVFDKIIKRLSYGTERSGQEMILEALLQLQTKENTQLIEEQIFQYLINTNIEYYTKNAKFWSLYCHLIFFDPSKSYLERRAHIVNNIWKKASKYSLEDNSSLHKFCESYLPDDLDAFEDLFVV</sequence>
<evidence type="ECO:0000256" key="5">
    <source>
        <dbReference type="ARBA" id="ARBA00023242"/>
    </source>
</evidence>
<dbReference type="OMA" id="IELWISY"/>
<dbReference type="STRING" id="1064592.G0VBM3"/>
<gene>
    <name evidence="6" type="primary">NCAS0B02650</name>
    <name evidence="6" type="ordered locus">NCAS_0B02650</name>
</gene>
<dbReference type="OrthoDB" id="10265668at2759"/>
<keyword evidence="4" id="KW-0508">mRNA splicing</keyword>
<accession>G0VBM3</accession>
<dbReference type="RefSeq" id="XP_003674723.1">
    <property type="nucleotide sequence ID" value="XM_003674675.1"/>
</dbReference>
<reference evidence="6 7" key="1">
    <citation type="journal article" date="2011" name="Proc. Natl. Acad. Sci. U.S.A.">
        <title>Evolutionary erosion of yeast sex chromosomes by mating-type switching accidents.</title>
        <authorList>
            <person name="Gordon J.L."/>
            <person name="Armisen D."/>
            <person name="Proux-Wera E."/>
            <person name="Oheigeartaigh S.S."/>
            <person name="Byrne K.P."/>
            <person name="Wolfe K.H."/>
        </authorList>
    </citation>
    <scope>NUCLEOTIDE SEQUENCE [LARGE SCALE GENOMIC DNA]</scope>
    <source>
        <strain evidence="7">ATCC 76901 / BCRC 22586 / CBS 4309 / NBRC 1992 / NRRL Y-12630</strain>
    </source>
</reference>
<dbReference type="FunCoup" id="G0VBM3">
    <property type="interactions" value="369"/>
</dbReference>
<dbReference type="Proteomes" id="UP000001640">
    <property type="component" value="Chromosome 2"/>
</dbReference>
<proteinExistence type="predicted"/>
<dbReference type="SUPFAM" id="SSF48452">
    <property type="entry name" value="TPR-like"/>
    <property type="match status" value="1"/>
</dbReference>
<dbReference type="GO" id="GO:0000395">
    <property type="term" value="P:mRNA 5'-splice site recognition"/>
    <property type="evidence" value="ECO:0007669"/>
    <property type="project" value="TreeGrafter"/>
</dbReference>
<evidence type="ECO:0000256" key="1">
    <source>
        <dbReference type="ARBA" id="ARBA00004123"/>
    </source>
</evidence>
<dbReference type="InterPro" id="IPR011990">
    <property type="entry name" value="TPR-like_helical_dom_sf"/>
</dbReference>
<keyword evidence="3" id="KW-0677">Repeat</keyword>
<evidence type="ECO:0000313" key="6">
    <source>
        <dbReference type="EMBL" id="CCC68349.1"/>
    </source>
</evidence>
<dbReference type="GeneID" id="96901909"/>
<keyword evidence="2" id="KW-0507">mRNA processing</keyword>
<evidence type="ECO:0000256" key="4">
    <source>
        <dbReference type="ARBA" id="ARBA00023187"/>
    </source>
</evidence>
<dbReference type="InterPro" id="IPR003107">
    <property type="entry name" value="HAT"/>
</dbReference>
<dbReference type="GO" id="GO:0000243">
    <property type="term" value="C:commitment complex"/>
    <property type="evidence" value="ECO:0007669"/>
    <property type="project" value="TreeGrafter"/>
</dbReference>
<dbReference type="AlphaFoldDB" id="G0VBM3"/>
<dbReference type="Gene3D" id="1.25.40.10">
    <property type="entry name" value="Tetratricopeptide repeat domain"/>
    <property type="match status" value="2"/>
</dbReference>
<dbReference type="KEGG" id="ncs:NCAS_0B02650"/>
<keyword evidence="5" id="KW-0539">Nucleus</keyword>
<dbReference type="HOGENOM" id="CLU_037892_0_0_1"/>
<dbReference type="PANTHER" id="PTHR17204">
    <property type="entry name" value="PRE-MRNA PROCESSING PROTEIN PRP39-RELATED"/>
    <property type="match status" value="1"/>
</dbReference>
<dbReference type="InParanoid" id="G0VBM3"/>
<protein>
    <recommendedName>
        <fullName evidence="8">Suppressor of forked domain-containing protein</fullName>
    </recommendedName>
</protein>
<dbReference type="SMART" id="SM00386">
    <property type="entry name" value="HAT"/>
    <property type="match status" value="4"/>
</dbReference>
<dbReference type="GO" id="GO:0030627">
    <property type="term" value="F:pre-mRNA 5'-splice site binding"/>
    <property type="evidence" value="ECO:0007669"/>
    <property type="project" value="TreeGrafter"/>
</dbReference>
<dbReference type="GO" id="GO:0005685">
    <property type="term" value="C:U1 snRNP"/>
    <property type="evidence" value="ECO:0007669"/>
    <property type="project" value="EnsemblFungi"/>
</dbReference>
<dbReference type="eggNOG" id="KOG1258">
    <property type="taxonomic scope" value="Eukaryota"/>
</dbReference>
<evidence type="ECO:0000256" key="3">
    <source>
        <dbReference type="ARBA" id="ARBA00022737"/>
    </source>
</evidence>
<evidence type="ECO:0000256" key="2">
    <source>
        <dbReference type="ARBA" id="ARBA00022664"/>
    </source>
</evidence>